<name>A0ABU6X1I7_9FABA</name>
<sequence length="81" mass="9260">MEGFLAKELPFVHISDTELRIEDVWENGEWKFNGIYSILNPEIKQSILNYNPTSQQGAKAGIFWSASSSRVYSASSGYRWL</sequence>
<protein>
    <submittedName>
        <fullName evidence="1">Uncharacterized protein</fullName>
    </submittedName>
</protein>
<feature type="non-terminal residue" evidence="1">
    <location>
        <position position="81"/>
    </location>
</feature>
<comment type="caution">
    <text evidence="1">The sequence shown here is derived from an EMBL/GenBank/DDBJ whole genome shotgun (WGS) entry which is preliminary data.</text>
</comment>
<gene>
    <name evidence="1" type="ORF">PIB30_113955</name>
</gene>
<evidence type="ECO:0000313" key="1">
    <source>
        <dbReference type="EMBL" id="MED6191216.1"/>
    </source>
</evidence>
<proteinExistence type="predicted"/>
<dbReference type="EMBL" id="JASCZI010191042">
    <property type="protein sequence ID" value="MED6191216.1"/>
    <property type="molecule type" value="Genomic_DNA"/>
</dbReference>
<evidence type="ECO:0000313" key="2">
    <source>
        <dbReference type="Proteomes" id="UP001341840"/>
    </source>
</evidence>
<accession>A0ABU6X1I7</accession>
<reference evidence="1 2" key="1">
    <citation type="journal article" date="2023" name="Plants (Basel)">
        <title>Bridging the Gap: Combining Genomics and Transcriptomics Approaches to Understand Stylosanthes scabra, an Orphan Legume from the Brazilian Caatinga.</title>
        <authorList>
            <person name="Ferreira-Neto J.R.C."/>
            <person name="da Silva M.D."/>
            <person name="Binneck E."/>
            <person name="de Melo N.F."/>
            <person name="da Silva R.H."/>
            <person name="de Melo A.L.T.M."/>
            <person name="Pandolfi V."/>
            <person name="Bustamante F.O."/>
            <person name="Brasileiro-Vidal A.C."/>
            <person name="Benko-Iseppon A.M."/>
        </authorList>
    </citation>
    <scope>NUCLEOTIDE SEQUENCE [LARGE SCALE GENOMIC DNA]</scope>
    <source>
        <tissue evidence="1">Leaves</tissue>
    </source>
</reference>
<keyword evidence="2" id="KW-1185">Reference proteome</keyword>
<dbReference type="Proteomes" id="UP001341840">
    <property type="component" value="Unassembled WGS sequence"/>
</dbReference>
<organism evidence="1 2">
    <name type="scientific">Stylosanthes scabra</name>
    <dbReference type="NCBI Taxonomy" id="79078"/>
    <lineage>
        <taxon>Eukaryota</taxon>
        <taxon>Viridiplantae</taxon>
        <taxon>Streptophyta</taxon>
        <taxon>Embryophyta</taxon>
        <taxon>Tracheophyta</taxon>
        <taxon>Spermatophyta</taxon>
        <taxon>Magnoliopsida</taxon>
        <taxon>eudicotyledons</taxon>
        <taxon>Gunneridae</taxon>
        <taxon>Pentapetalae</taxon>
        <taxon>rosids</taxon>
        <taxon>fabids</taxon>
        <taxon>Fabales</taxon>
        <taxon>Fabaceae</taxon>
        <taxon>Papilionoideae</taxon>
        <taxon>50 kb inversion clade</taxon>
        <taxon>dalbergioids sensu lato</taxon>
        <taxon>Dalbergieae</taxon>
        <taxon>Pterocarpus clade</taxon>
        <taxon>Stylosanthes</taxon>
    </lineage>
</organism>